<dbReference type="InterPro" id="IPR042244">
    <property type="entry name" value="HypD_2_sf"/>
</dbReference>
<dbReference type="NCBIfam" id="TIGR00075">
    <property type="entry name" value="hypD"/>
    <property type="match status" value="1"/>
</dbReference>
<dbReference type="InterPro" id="IPR042243">
    <property type="entry name" value="HypD_1"/>
</dbReference>
<gene>
    <name evidence="4" type="primary">hypD</name>
    <name evidence="4" type="ORF">JYU06_00795</name>
</gene>
<reference evidence="4 5" key="1">
    <citation type="submission" date="2021-02" db="EMBL/GenBank/DDBJ databases">
        <title>Activity-based single-cell genomes from oceanic crustal fluid captures similar information to metagenomic and metatranscriptomic surveys with orders of magnitude less sampling.</title>
        <authorList>
            <person name="D'Angelo T.S."/>
            <person name="Orcutt B.N."/>
        </authorList>
    </citation>
    <scope>NUCLEOTIDE SEQUENCE [LARGE SCALE GENOMIC DNA]</scope>
    <source>
        <strain evidence="4">AH-315-G02</strain>
    </source>
</reference>
<evidence type="ECO:0000313" key="4">
    <source>
        <dbReference type="EMBL" id="MBN4068050.1"/>
    </source>
</evidence>
<dbReference type="PIRSF" id="PIRSF005622">
    <property type="entry name" value="Hydrgn_mat_hypD"/>
    <property type="match status" value="1"/>
</dbReference>
<keyword evidence="5" id="KW-1185">Reference proteome</keyword>
<dbReference type="Gene3D" id="3.40.50.11740">
    <property type="entry name" value="HypD, alpha/beta domain 2"/>
    <property type="match status" value="2"/>
</dbReference>
<dbReference type="InterPro" id="IPR002780">
    <property type="entry name" value="Hyd_form_HypD"/>
</dbReference>
<dbReference type="PANTHER" id="PTHR30149">
    <property type="entry name" value="HYDROGENASE PROTEIN ASSEMBLY PROTEIN HYPD"/>
    <property type="match status" value="1"/>
</dbReference>
<evidence type="ECO:0000256" key="1">
    <source>
        <dbReference type="ARBA" id="ARBA00007888"/>
    </source>
</evidence>
<organism evidence="4 5">
    <name type="scientific">Desulfotalea psychrophila</name>
    <dbReference type="NCBI Taxonomy" id="84980"/>
    <lineage>
        <taxon>Bacteria</taxon>
        <taxon>Pseudomonadati</taxon>
        <taxon>Thermodesulfobacteriota</taxon>
        <taxon>Desulfobulbia</taxon>
        <taxon>Desulfobulbales</taxon>
        <taxon>Desulfocapsaceae</taxon>
        <taxon>Desulfotalea</taxon>
    </lineage>
</organism>
<comment type="similarity">
    <text evidence="1">Belongs to the HypD family.</text>
</comment>
<dbReference type="Pfam" id="PF01924">
    <property type="entry name" value="HypD"/>
    <property type="match status" value="1"/>
</dbReference>
<dbReference type="Gene3D" id="6.10.20.100">
    <property type="match status" value="1"/>
</dbReference>
<keyword evidence="2" id="KW-0479">Metal-binding</keyword>
<evidence type="ECO:0000313" key="5">
    <source>
        <dbReference type="Proteomes" id="UP000717534"/>
    </source>
</evidence>
<keyword evidence="3" id="KW-0408">Iron</keyword>
<dbReference type="Proteomes" id="UP000717534">
    <property type="component" value="Unassembled WGS sequence"/>
</dbReference>
<proteinExistence type="inferred from homology"/>
<dbReference type="EMBL" id="JAFITO010000003">
    <property type="protein sequence ID" value="MBN4068050.1"/>
    <property type="molecule type" value="Genomic_DNA"/>
</dbReference>
<accession>A0ABS3AXI6</accession>
<dbReference type="PANTHER" id="PTHR30149:SF0">
    <property type="entry name" value="HYDROGENASE MATURATION FACTOR HYPD"/>
    <property type="match status" value="1"/>
</dbReference>
<evidence type="ECO:0000256" key="3">
    <source>
        <dbReference type="ARBA" id="ARBA00023004"/>
    </source>
</evidence>
<name>A0ABS3AXI6_9BACT</name>
<protein>
    <submittedName>
        <fullName evidence="4">Hydrogenase formation protein HypD</fullName>
    </submittedName>
</protein>
<comment type="caution">
    <text evidence="4">The sequence shown here is derived from an EMBL/GenBank/DDBJ whole genome shotgun (WGS) entry which is preliminary data.</text>
</comment>
<sequence length="362" mass="39213">MRYVDEYRGADLVHTLTEKLHALSNRPVRIMEVCGTHTMSIFKHGLRQMLPKNVQLISGPGCPVCVTPSGVIDAFVELAGRPEVIITTFGDMIRVPGTGNSLMQAKAAGADVNIVYSPMDSLTIAEQNPDKLVVFLSVGFETTTPTIAATILEADRRKIGNFCVFPANKTMPAPLKALMEDPKLQVDGLLCPGHVSIISGSEIYRFLVDDYGIACVVAGFEPTDILLSIIALVKQVQEDRPALENCYGRVVTAEGNVKARTIVDTVFTQVDSEWRGLGSIKSSGLTLREEYSSFDIIKRLDIQIAPSSEPKGCRCGDVLKGINQPPDCPIFGNRCTPGSPVGPCMVSSEGTCAAWYRYGDLN</sequence>
<evidence type="ECO:0000256" key="2">
    <source>
        <dbReference type="ARBA" id="ARBA00022723"/>
    </source>
</evidence>